<organism evidence="1 2">
    <name type="scientific">Vanilla planifolia</name>
    <name type="common">Vanilla</name>
    <dbReference type="NCBI Taxonomy" id="51239"/>
    <lineage>
        <taxon>Eukaryota</taxon>
        <taxon>Viridiplantae</taxon>
        <taxon>Streptophyta</taxon>
        <taxon>Embryophyta</taxon>
        <taxon>Tracheophyta</taxon>
        <taxon>Spermatophyta</taxon>
        <taxon>Magnoliopsida</taxon>
        <taxon>Liliopsida</taxon>
        <taxon>Asparagales</taxon>
        <taxon>Orchidaceae</taxon>
        <taxon>Vanilloideae</taxon>
        <taxon>Vanilleae</taxon>
        <taxon>Vanilla</taxon>
    </lineage>
</organism>
<sequence length="60" mass="6926">MEIVNGRCENWCDRIRDVMVTDKYVESSDPTFLIYDTCVVQLPGSRLRSQPICSGQRTRS</sequence>
<dbReference type="AlphaFoldDB" id="A0A835UYB8"/>
<protein>
    <submittedName>
        <fullName evidence="1">Uncharacterized protein</fullName>
    </submittedName>
</protein>
<reference evidence="1 2" key="1">
    <citation type="journal article" date="2020" name="Nat. Food">
        <title>A phased Vanilla planifolia genome enables genetic improvement of flavour and production.</title>
        <authorList>
            <person name="Hasing T."/>
            <person name="Tang H."/>
            <person name="Brym M."/>
            <person name="Khazi F."/>
            <person name="Huang T."/>
            <person name="Chambers A.H."/>
        </authorList>
    </citation>
    <scope>NUCLEOTIDE SEQUENCE [LARGE SCALE GENOMIC DNA]</scope>
    <source>
        <tissue evidence="1">Leaf</tissue>
    </source>
</reference>
<dbReference type="Proteomes" id="UP000639772">
    <property type="component" value="Chromosome 6"/>
</dbReference>
<evidence type="ECO:0000313" key="2">
    <source>
        <dbReference type="Proteomes" id="UP000639772"/>
    </source>
</evidence>
<name>A0A835UYB8_VANPL</name>
<gene>
    <name evidence="1" type="ORF">HPP92_013286</name>
</gene>
<comment type="caution">
    <text evidence="1">The sequence shown here is derived from an EMBL/GenBank/DDBJ whole genome shotgun (WGS) entry which is preliminary data.</text>
</comment>
<evidence type="ECO:0000313" key="1">
    <source>
        <dbReference type="EMBL" id="KAG0478567.1"/>
    </source>
</evidence>
<proteinExistence type="predicted"/>
<dbReference type="EMBL" id="JADCNM010000006">
    <property type="protein sequence ID" value="KAG0478567.1"/>
    <property type="molecule type" value="Genomic_DNA"/>
</dbReference>
<accession>A0A835UYB8</accession>